<dbReference type="SUPFAM" id="SSF51905">
    <property type="entry name" value="FAD/NAD(P)-binding domain"/>
    <property type="match status" value="1"/>
</dbReference>
<dbReference type="PANTHER" id="PTHR13847">
    <property type="entry name" value="SARCOSINE DEHYDROGENASE-RELATED"/>
    <property type="match status" value="1"/>
</dbReference>
<feature type="compositionally biased region" description="Polar residues" evidence="1">
    <location>
        <begin position="7"/>
        <end position="26"/>
    </location>
</feature>
<dbReference type="STRING" id="105984.A0A427XN38"/>
<dbReference type="GO" id="GO:0005737">
    <property type="term" value="C:cytoplasm"/>
    <property type="evidence" value="ECO:0007669"/>
    <property type="project" value="TreeGrafter"/>
</dbReference>
<comment type="caution">
    <text evidence="3">The sequence shown here is derived from an EMBL/GenBank/DDBJ whole genome shotgun (WGS) entry which is preliminary data.</text>
</comment>
<feature type="domain" description="FAD dependent oxidoreductase" evidence="2">
    <location>
        <begin position="39"/>
        <end position="450"/>
    </location>
</feature>
<dbReference type="Gene3D" id="3.30.9.10">
    <property type="entry name" value="D-Amino Acid Oxidase, subunit A, domain 2"/>
    <property type="match status" value="1"/>
</dbReference>
<dbReference type="PANTHER" id="PTHR13847:SF260">
    <property type="entry name" value="FAD DEPENDENT OXIDOREDUCTASE DOMAIN-CONTAINING PROTEIN"/>
    <property type="match status" value="1"/>
</dbReference>
<accession>A0A427XN38</accession>
<dbReference type="RefSeq" id="XP_028475200.1">
    <property type="nucleotide sequence ID" value="XM_028624128.1"/>
</dbReference>
<dbReference type="InterPro" id="IPR006076">
    <property type="entry name" value="FAD-dep_OxRdtase"/>
</dbReference>
<gene>
    <name evidence="3" type="ORF">EHS24_008826</name>
</gene>
<proteinExistence type="predicted"/>
<evidence type="ECO:0000256" key="1">
    <source>
        <dbReference type="SAM" id="MobiDB-lite"/>
    </source>
</evidence>
<evidence type="ECO:0000313" key="3">
    <source>
        <dbReference type="EMBL" id="RSH80253.1"/>
    </source>
</evidence>
<dbReference type="OrthoDB" id="429143at2759"/>
<dbReference type="EMBL" id="RSCE01000008">
    <property type="protein sequence ID" value="RSH80253.1"/>
    <property type="molecule type" value="Genomic_DNA"/>
</dbReference>
<sequence>MPAFPQPFTSTVSHWQATNRGPTSLWNHGRDDPLPETADYVIIGAGITGASLAYQLTRPGAAGEGKTVVVLEAKDVASCASGRNGGHIAPRSWDLMGSLTAPLWEGPGGNEVRGSGLTPEEALDVYFFELDNLDLVEDIVKTEKLDVDFWKGSRLEVFSTTAGADKTRENLVAFKKAHAASAKHRSRPAQWEHVDDATEAKNVSRVTDAIALNKGPGGSWHPHRGTMALLRLALESPCSDFRLLSWTPVMSLEQVDGSGWSVDCGTRGQIKAPRVVLCTNAYTRHLFQDDLAAGQGVPAHLVPYRGHAGLVVPPTTFAGRNSLGTTYGFENGAYLISTVHSGLVLGPYWQAVLDTGLGTMSDIFFLEDDSVVVPKFREWIETFCKDRYRGWGPENRSEGPVHAWTGIMGVSVDLLPLVGPVPGKPGLLAAVGYSGHGMAMVVNITRCLAAMLRNEADDRSAAVVWDPRLPRSFEITEKRLKRAPHLAKAFSDPVGPVQTTSRS</sequence>
<evidence type="ECO:0000313" key="4">
    <source>
        <dbReference type="Proteomes" id="UP000279236"/>
    </source>
</evidence>
<evidence type="ECO:0000259" key="2">
    <source>
        <dbReference type="Pfam" id="PF01266"/>
    </source>
</evidence>
<dbReference type="Pfam" id="PF01266">
    <property type="entry name" value="DAO"/>
    <property type="match status" value="1"/>
</dbReference>
<dbReference type="AlphaFoldDB" id="A0A427XN38"/>
<dbReference type="Proteomes" id="UP000279236">
    <property type="component" value="Unassembled WGS sequence"/>
</dbReference>
<reference evidence="3 4" key="1">
    <citation type="submission" date="2018-11" db="EMBL/GenBank/DDBJ databases">
        <title>Genome sequence of Apiotrichum porosum DSM 27194.</title>
        <authorList>
            <person name="Aliyu H."/>
            <person name="Gorte O."/>
            <person name="Ochsenreither K."/>
        </authorList>
    </citation>
    <scope>NUCLEOTIDE SEQUENCE [LARGE SCALE GENOMIC DNA]</scope>
    <source>
        <strain evidence="3 4">DSM 27194</strain>
    </source>
</reference>
<organism evidence="3 4">
    <name type="scientific">Apiotrichum porosum</name>
    <dbReference type="NCBI Taxonomy" id="105984"/>
    <lineage>
        <taxon>Eukaryota</taxon>
        <taxon>Fungi</taxon>
        <taxon>Dikarya</taxon>
        <taxon>Basidiomycota</taxon>
        <taxon>Agaricomycotina</taxon>
        <taxon>Tremellomycetes</taxon>
        <taxon>Trichosporonales</taxon>
        <taxon>Trichosporonaceae</taxon>
        <taxon>Apiotrichum</taxon>
    </lineage>
</organism>
<dbReference type="InterPro" id="IPR036188">
    <property type="entry name" value="FAD/NAD-bd_sf"/>
</dbReference>
<name>A0A427XN38_9TREE</name>
<protein>
    <recommendedName>
        <fullName evidence="2">FAD dependent oxidoreductase domain-containing protein</fullName>
    </recommendedName>
</protein>
<feature type="region of interest" description="Disordered" evidence="1">
    <location>
        <begin position="1"/>
        <end position="31"/>
    </location>
</feature>
<dbReference type="GeneID" id="39593369"/>
<keyword evidence="4" id="KW-1185">Reference proteome</keyword>
<dbReference type="Gene3D" id="3.50.50.60">
    <property type="entry name" value="FAD/NAD(P)-binding domain"/>
    <property type="match status" value="1"/>
</dbReference>